<evidence type="ECO:0000313" key="3">
    <source>
        <dbReference type="Proteomes" id="UP000217211"/>
    </source>
</evidence>
<reference evidence="2 3" key="1">
    <citation type="submission" date="2017-08" db="EMBL/GenBank/DDBJ databases">
        <title>Multipartite genome sequences of Sinorhizobium species nodulating soybeans.</title>
        <authorList>
            <person name="Tian C.F."/>
        </authorList>
    </citation>
    <scope>NUCLEOTIDE SEQUENCE [LARGE SCALE GENOMIC DNA]</scope>
    <source>
        <strain evidence="2 3">CCBAU 05684</strain>
    </source>
</reference>
<organism evidence="2 3">
    <name type="scientific">Sinorhizobium sojae CCBAU 05684</name>
    <dbReference type="NCBI Taxonomy" id="716928"/>
    <lineage>
        <taxon>Bacteria</taxon>
        <taxon>Pseudomonadati</taxon>
        <taxon>Pseudomonadota</taxon>
        <taxon>Alphaproteobacteria</taxon>
        <taxon>Hyphomicrobiales</taxon>
        <taxon>Rhizobiaceae</taxon>
        <taxon>Sinorhizobium/Ensifer group</taxon>
        <taxon>Sinorhizobium</taxon>
    </lineage>
</organism>
<proteinExistence type="predicted"/>
<dbReference type="Proteomes" id="UP000217211">
    <property type="component" value="Chromosome"/>
</dbReference>
<protein>
    <submittedName>
        <fullName evidence="2">Uncharacterized protein</fullName>
    </submittedName>
</protein>
<dbReference type="AlphaFoldDB" id="A0A249PB20"/>
<evidence type="ECO:0000256" key="1">
    <source>
        <dbReference type="SAM" id="MobiDB-lite"/>
    </source>
</evidence>
<dbReference type="KEGG" id="esj:SJ05684_c16710"/>
<gene>
    <name evidence="2" type="ORF">SJ05684_c16710</name>
</gene>
<sequence>MRAEDVLDLSHASASGRKSEPIFGNLDAQIQRVAATFARLERRAAL</sequence>
<keyword evidence="3" id="KW-1185">Reference proteome</keyword>
<name>A0A249PB20_9HYPH</name>
<evidence type="ECO:0000313" key="2">
    <source>
        <dbReference type="EMBL" id="ASY63113.1"/>
    </source>
</evidence>
<accession>A0A249PB20</accession>
<dbReference type="EMBL" id="CP023067">
    <property type="protein sequence ID" value="ASY63113.1"/>
    <property type="molecule type" value="Genomic_DNA"/>
</dbReference>
<feature type="region of interest" description="Disordered" evidence="1">
    <location>
        <begin position="1"/>
        <end position="20"/>
    </location>
</feature>